<protein>
    <recommendedName>
        <fullName evidence="3">Anaphase-promoting complex subunit 4 WD40 domain-containing protein</fullName>
    </recommendedName>
</protein>
<dbReference type="Gene3D" id="2.130.10.10">
    <property type="entry name" value="YVTN repeat-like/Quinoprotein amine dehydrogenase"/>
    <property type="match status" value="1"/>
</dbReference>
<gene>
    <name evidence="2" type="ORF">EHUX00137_LOCUS12826</name>
</gene>
<dbReference type="InterPro" id="IPR036322">
    <property type="entry name" value="WD40_repeat_dom_sf"/>
</dbReference>
<dbReference type="GO" id="GO:0005096">
    <property type="term" value="F:GTPase activator activity"/>
    <property type="evidence" value="ECO:0007669"/>
    <property type="project" value="TreeGrafter"/>
</dbReference>
<accession>A0A7S3S3N4</accession>
<dbReference type="GO" id="GO:0005886">
    <property type="term" value="C:plasma membrane"/>
    <property type="evidence" value="ECO:0007669"/>
    <property type="project" value="TreeGrafter"/>
</dbReference>
<dbReference type="AlphaFoldDB" id="A0A7S3S3N4"/>
<feature type="region of interest" description="Disordered" evidence="1">
    <location>
        <begin position="340"/>
        <end position="364"/>
    </location>
</feature>
<name>A0A7S3S3N4_EMIHU</name>
<evidence type="ECO:0000313" key="2">
    <source>
        <dbReference type="EMBL" id="CAE0542232.1"/>
    </source>
</evidence>
<dbReference type="SUPFAM" id="SSF50978">
    <property type="entry name" value="WD40 repeat-like"/>
    <property type="match status" value="1"/>
</dbReference>
<dbReference type="GO" id="GO:0005737">
    <property type="term" value="C:cytoplasm"/>
    <property type="evidence" value="ECO:0007669"/>
    <property type="project" value="TreeGrafter"/>
</dbReference>
<evidence type="ECO:0008006" key="3">
    <source>
        <dbReference type="Google" id="ProtNLM"/>
    </source>
</evidence>
<feature type="region of interest" description="Disordered" evidence="1">
    <location>
        <begin position="297"/>
        <end position="319"/>
    </location>
</feature>
<dbReference type="GO" id="GO:0019905">
    <property type="term" value="F:syntaxin binding"/>
    <property type="evidence" value="ECO:0007669"/>
    <property type="project" value="TreeGrafter"/>
</dbReference>
<dbReference type="GO" id="GO:0045159">
    <property type="term" value="F:myosin II binding"/>
    <property type="evidence" value="ECO:0007669"/>
    <property type="project" value="TreeGrafter"/>
</dbReference>
<dbReference type="GO" id="GO:0006887">
    <property type="term" value="P:exocytosis"/>
    <property type="evidence" value="ECO:0007669"/>
    <property type="project" value="TreeGrafter"/>
</dbReference>
<feature type="compositionally biased region" description="Gly residues" evidence="1">
    <location>
        <begin position="297"/>
        <end position="318"/>
    </location>
</feature>
<reference evidence="2" key="1">
    <citation type="submission" date="2021-01" db="EMBL/GenBank/DDBJ databases">
        <authorList>
            <person name="Corre E."/>
            <person name="Pelletier E."/>
            <person name="Niang G."/>
            <person name="Scheremetjew M."/>
            <person name="Finn R."/>
            <person name="Kale V."/>
            <person name="Holt S."/>
            <person name="Cochrane G."/>
            <person name="Meng A."/>
            <person name="Brown T."/>
            <person name="Cohen L."/>
        </authorList>
    </citation>
    <scope>NUCLEOTIDE SEQUENCE</scope>
    <source>
        <strain evidence="2">379</strain>
    </source>
</reference>
<dbReference type="EMBL" id="HBIR01017101">
    <property type="protein sequence ID" value="CAE0542232.1"/>
    <property type="molecule type" value="Transcribed_RNA"/>
</dbReference>
<sequence>MDRFFRRNVAAAATASEDAPAPPPPPPPPKVHYGVPALACCLAADPVQGTIAIGTESGHIKLFGRRGSELLLPAISPAPVRHLAFITNRGLLLAVHERAVLRLWSLRGARPTLAATPVLPAVDSLEVSVATLVPRSSIVLLGTSDGRVFACDGAGGRTSGPHAGLRGEAGAQGGGLCALESHPSTPSRLLIGERCGSLRVLDLARGAPPHVACVFGAPPADEGAAPPGLACAAWSIGEGASGRLAVAGYDDGRIQIYSMLNPHSPTARMRVNPYAPPHHECRPLRLIRWAAAPTGGGGGAGGGGEAVGRLRGGSGRGGRLWRRRRRLRRRSGGAVLLPRRATRAEPRSGGCGHRSERSLGGGRGRGDESVIFGAFAKYMLGLLSTLRFRHASDTCDKVALGIRGAMGRAAA</sequence>
<dbReference type="GO" id="GO:0006893">
    <property type="term" value="P:Golgi to plasma membrane transport"/>
    <property type="evidence" value="ECO:0007669"/>
    <property type="project" value="TreeGrafter"/>
</dbReference>
<dbReference type="InterPro" id="IPR015943">
    <property type="entry name" value="WD40/YVTN_repeat-like_dom_sf"/>
</dbReference>
<evidence type="ECO:0000256" key="1">
    <source>
        <dbReference type="SAM" id="MobiDB-lite"/>
    </source>
</evidence>
<dbReference type="PANTHER" id="PTHR10241:SF25">
    <property type="entry name" value="TOMOSYN, ISOFORM C"/>
    <property type="match status" value="1"/>
</dbReference>
<proteinExistence type="predicted"/>
<dbReference type="PANTHER" id="PTHR10241">
    <property type="entry name" value="LETHAL 2 GIANT LARVAE PROTEIN"/>
    <property type="match status" value="1"/>
</dbReference>
<organism evidence="2">
    <name type="scientific">Emiliania huxleyi</name>
    <name type="common">Coccolithophore</name>
    <name type="synonym">Pontosphaera huxleyi</name>
    <dbReference type="NCBI Taxonomy" id="2903"/>
    <lineage>
        <taxon>Eukaryota</taxon>
        <taxon>Haptista</taxon>
        <taxon>Haptophyta</taxon>
        <taxon>Prymnesiophyceae</taxon>
        <taxon>Isochrysidales</taxon>
        <taxon>Noelaerhabdaceae</taxon>
        <taxon>Emiliania</taxon>
    </lineage>
</organism>